<evidence type="ECO:0000313" key="1">
    <source>
        <dbReference type="EMBL" id="KAE8391680.1"/>
    </source>
</evidence>
<dbReference type="OrthoDB" id="5335812at2759"/>
<proteinExistence type="predicted"/>
<dbReference type="AlphaFoldDB" id="A0A5N7CC03"/>
<dbReference type="PANTHER" id="PTHR42087">
    <property type="entry name" value="ILP IS AN APOPTOSIS INHIBITOR"/>
    <property type="match status" value="1"/>
</dbReference>
<gene>
    <name evidence="1" type="ORF">BDV23DRAFT_152828</name>
</gene>
<dbReference type="EMBL" id="ML735243">
    <property type="protein sequence ID" value="KAE8391680.1"/>
    <property type="molecule type" value="Genomic_DNA"/>
</dbReference>
<accession>A0A5N7CC03</accession>
<dbReference type="PANTHER" id="PTHR42087:SF2">
    <property type="match status" value="1"/>
</dbReference>
<reference evidence="1" key="1">
    <citation type="submission" date="2019-04" db="EMBL/GenBank/DDBJ databases">
        <title>Friends and foes A comparative genomics studyof 23 Aspergillus species from section Flavi.</title>
        <authorList>
            <consortium name="DOE Joint Genome Institute"/>
            <person name="Kjaerbolling I."/>
            <person name="Vesth T."/>
            <person name="Frisvad J.C."/>
            <person name="Nybo J.L."/>
            <person name="Theobald S."/>
            <person name="Kildgaard S."/>
            <person name="Isbrandt T."/>
            <person name="Kuo A."/>
            <person name="Sato A."/>
            <person name="Lyhne E.K."/>
            <person name="Kogle M.E."/>
            <person name="Wiebenga A."/>
            <person name="Kun R.S."/>
            <person name="Lubbers R.J."/>
            <person name="Makela M.R."/>
            <person name="Barry K."/>
            <person name="Chovatia M."/>
            <person name="Clum A."/>
            <person name="Daum C."/>
            <person name="Haridas S."/>
            <person name="He G."/>
            <person name="LaButti K."/>
            <person name="Lipzen A."/>
            <person name="Mondo S."/>
            <person name="Riley R."/>
            <person name="Salamov A."/>
            <person name="Simmons B.A."/>
            <person name="Magnuson J.K."/>
            <person name="Henrissat B."/>
            <person name="Mortensen U.H."/>
            <person name="Larsen T.O."/>
            <person name="Devries R.P."/>
            <person name="Grigoriev I.V."/>
            <person name="Machida M."/>
            <person name="Baker S.E."/>
            <person name="Andersen M.R."/>
        </authorList>
    </citation>
    <scope>NUCLEOTIDE SEQUENCE [LARGE SCALE GENOMIC DNA]</scope>
    <source>
        <strain evidence="1">IBT 14317</strain>
    </source>
</reference>
<dbReference type="InterPro" id="IPR053267">
    <property type="entry name" value="Verrucosidin_biosynth-assoc"/>
</dbReference>
<protein>
    <submittedName>
        <fullName evidence="1">Uncharacterized protein</fullName>
    </submittedName>
</protein>
<organism evidence="1">
    <name type="scientific">Petromyces alliaceus</name>
    <name type="common">Aspergillus alliaceus</name>
    <dbReference type="NCBI Taxonomy" id="209559"/>
    <lineage>
        <taxon>Eukaryota</taxon>
        <taxon>Fungi</taxon>
        <taxon>Dikarya</taxon>
        <taxon>Ascomycota</taxon>
        <taxon>Pezizomycotina</taxon>
        <taxon>Eurotiomycetes</taxon>
        <taxon>Eurotiomycetidae</taxon>
        <taxon>Eurotiales</taxon>
        <taxon>Aspergillaceae</taxon>
        <taxon>Aspergillus</taxon>
        <taxon>Aspergillus subgen. Circumdati</taxon>
    </lineage>
</organism>
<name>A0A5N7CC03_PETAA</name>
<sequence length="119" mass="13589">MPRQINKLPEVTEIGQVDLNEWYPIYIACMRYFLDEGKHSSFIQSLTARINIRLPYQQLSGPLFRFPLPESTNLASVGPVTASPYVSLRMYVRHLVATGYDTPRILTAFFGDHWKVGIG</sequence>
<dbReference type="Proteomes" id="UP000326877">
    <property type="component" value="Unassembled WGS sequence"/>
</dbReference>